<dbReference type="AlphaFoldDB" id="A0A076LCV3"/>
<dbReference type="EMBL" id="CP009149">
    <property type="protein sequence ID" value="AIJ06340.1"/>
    <property type="molecule type" value="Genomic_DNA"/>
</dbReference>
<keyword evidence="1" id="KW-1133">Transmembrane helix</keyword>
<reference evidence="2 3" key="1">
    <citation type="journal article" date="2015" name="Int. J. Syst. Evol. Microbiol.">
        <title>M ethanocaldococcus bathoardescens sp. nov., a hyperthermophilic methanogen isolated from a volcanically active deep-sea hydrothermal vent.</title>
        <authorList>
            <person name="Stewart L.C."/>
            <person name="Jung J.H."/>
            <person name="Kim Y.T."/>
            <person name="Kwon S.W."/>
            <person name="Park C.S."/>
            <person name="Holden J.F."/>
        </authorList>
    </citation>
    <scope>NUCLEOTIDE SEQUENCE [LARGE SCALE GENOMIC DNA]</scope>
    <source>
        <strain evidence="2 3">JH146</strain>
    </source>
</reference>
<keyword evidence="1" id="KW-0472">Membrane</keyword>
<dbReference type="Proteomes" id="UP000028781">
    <property type="component" value="Chromosome"/>
</dbReference>
<keyword evidence="3" id="KW-1185">Reference proteome</keyword>
<feature type="transmembrane region" description="Helical" evidence="1">
    <location>
        <begin position="87"/>
        <end position="107"/>
    </location>
</feature>
<dbReference type="HOGENOM" id="CLU_1840609_0_0_2"/>
<organism evidence="2 3">
    <name type="scientific">Methanocaldococcus bathoardescens</name>
    <dbReference type="NCBI Taxonomy" id="1301915"/>
    <lineage>
        <taxon>Archaea</taxon>
        <taxon>Methanobacteriati</taxon>
        <taxon>Methanobacteriota</taxon>
        <taxon>Methanomada group</taxon>
        <taxon>Methanococci</taxon>
        <taxon>Methanococcales</taxon>
        <taxon>Methanocaldococcaceae</taxon>
        <taxon>Methanocaldococcus</taxon>
    </lineage>
</organism>
<proteinExistence type="predicted"/>
<evidence type="ECO:0000313" key="2">
    <source>
        <dbReference type="EMBL" id="AIJ06340.1"/>
    </source>
</evidence>
<gene>
    <name evidence="2" type="ORF">JH146_1498</name>
</gene>
<feature type="transmembrane region" description="Helical" evidence="1">
    <location>
        <begin position="41"/>
        <end position="66"/>
    </location>
</feature>
<sequence>MNDKITYFIDNTISIIKLTLMTYLVIAIGIMFQPLQYPTNISIIFMVIMGIGLLFAFQFILGYGFDIYKQLSIEDRIEFYNYVVRKIFNMLIEHSYYGLLLSTYNLFVYKKAIAIGLCCIAVIGIITFWILGNKLIKNS</sequence>
<evidence type="ECO:0000313" key="3">
    <source>
        <dbReference type="Proteomes" id="UP000028781"/>
    </source>
</evidence>
<evidence type="ECO:0000256" key="1">
    <source>
        <dbReference type="SAM" id="Phobius"/>
    </source>
</evidence>
<protein>
    <submittedName>
        <fullName evidence="2">Uncharacterized protein</fullName>
    </submittedName>
</protein>
<feature type="transmembrane region" description="Helical" evidence="1">
    <location>
        <begin position="12"/>
        <end position="35"/>
    </location>
</feature>
<dbReference type="GeneID" id="24892130"/>
<dbReference type="KEGG" id="mjh:JH146_1498"/>
<feature type="transmembrane region" description="Helical" evidence="1">
    <location>
        <begin position="113"/>
        <end position="131"/>
    </location>
</feature>
<accession>A0A076LCV3</accession>
<dbReference type="RefSeq" id="WP_081874493.1">
    <property type="nucleotide sequence ID" value="NZ_CP009149.1"/>
</dbReference>
<name>A0A076LCV3_9EURY</name>
<keyword evidence="1" id="KW-0812">Transmembrane</keyword>